<dbReference type="Pfam" id="PF13469">
    <property type="entry name" value="Sulfotransfer_3"/>
    <property type="match status" value="1"/>
</dbReference>
<sequence length="258" mass="28814">MAKYPLFIVGSPRSGTSALAGGALSAGYEGFFEGNFLPLLTTLKLSIDRHFATFGHDGPDVLASVVDRQRLSQDIAKIFREILERHNPAPPWFDKSGNPEMTAAIPTLLDLWPGSVFIFAKRRGLENVVSRLRKFPSYGIEAHCRSWANNMKSWREARERLAQEQYLEIDQQELIRDPEAVTKKMAGLLDLTEAQAAAATNFFRQRRPQETEPGTAQRVLALGDLWDDAGRNAFESICGPEMKAFGYSFGAAYWDGAR</sequence>
<dbReference type="Proteomes" id="UP001139104">
    <property type="component" value="Unassembled WGS sequence"/>
</dbReference>
<protein>
    <submittedName>
        <fullName evidence="1">Sulfotransferase</fullName>
    </submittedName>
</protein>
<dbReference type="SUPFAM" id="SSF52540">
    <property type="entry name" value="P-loop containing nucleoside triphosphate hydrolases"/>
    <property type="match status" value="1"/>
</dbReference>
<evidence type="ECO:0000313" key="2">
    <source>
        <dbReference type="Proteomes" id="UP001139104"/>
    </source>
</evidence>
<name>A0ABS9Z9F7_9HYPH</name>
<keyword evidence="2" id="KW-1185">Reference proteome</keyword>
<proteinExistence type="predicted"/>
<evidence type="ECO:0000313" key="1">
    <source>
        <dbReference type="EMBL" id="MCI4683257.1"/>
    </source>
</evidence>
<dbReference type="EMBL" id="JAIVFP010000001">
    <property type="protein sequence ID" value="MCI4683257.1"/>
    <property type="molecule type" value="Genomic_DNA"/>
</dbReference>
<dbReference type="InterPro" id="IPR027417">
    <property type="entry name" value="P-loop_NTPase"/>
</dbReference>
<reference evidence="1" key="1">
    <citation type="journal article" date="2022" name="ISME J.">
        <title>Identification of active gaseous-alkane degraders at natural gas seeps.</title>
        <authorList>
            <person name="Farhan Ul Haque M."/>
            <person name="Hernandez M."/>
            <person name="Crombie A.T."/>
            <person name="Murrell J.C."/>
        </authorList>
    </citation>
    <scope>NUCLEOTIDE SEQUENCE</scope>
    <source>
        <strain evidence="1">PC2</strain>
    </source>
</reference>
<dbReference type="RefSeq" id="WP_243067219.1">
    <property type="nucleotide sequence ID" value="NZ_JAIVFK010000028.1"/>
</dbReference>
<accession>A0ABS9Z9F7</accession>
<organism evidence="1 2">
    <name type="scientific">Candidatus Rhodoblastus alkanivorans</name>
    <dbReference type="NCBI Taxonomy" id="2954117"/>
    <lineage>
        <taxon>Bacteria</taxon>
        <taxon>Pseudomonadati</taxon>
        <taxon>Pseudomonadota</taxon>
        <taxon>Alphaproteobacteria</taxon>
        <taxon>Hyphomicrobiales</taxon>
        <taxon>Rhodoblastaceae</taxon>
        <taxon>Rhodoblastus</taxon>
    </lineage>
</organism>
<gene>
    <name evidence="1" type="ORF">K2U94_10825</name>
</gene>
<dbReference type="Gene3D" id="3.40.50.300">
    <property type="entry name" value="P-loop containing nucleotide triphosphate hydrolases"/>
    <property type="match status" value="1"/>
</dbReference>
<comment type="caution">
    <text evidence="1">The sequence shown here is derived from an EMBL/GenBank/DDBJ whole genome shotgun (WGS) entry which is preliminary data.</text>
</comment>